<evidence type="ECO:0000313" key="3">
    <source>
        <dbReference type="Proteomes" id="UP000567179"/>
    </source>
</evidence>
<proteinExistence type="predicted"/>
<gene>
    <name evidence="2" type="ORF">D9619_011072</name>
</gene>
<accession>A0A8H5B8E8</accession>
<comment type="caution">
    <text evidence="2">The sequence shown here is derived from an EMBL/GenBank/DDBJ whole genome shotgun (WGS) entry which is preliminary data.</text>
</comment>
<organism evidence="2 3">
    <name type="scientific">Psilocybe cf. subviscida</name>
    <dbReference type="NCBI Taxonomy" id="2480587"/>
    <lineage>
        <taxon>Eukaryota</taxon>
        <taxon>Fungi</taxon>
        <taxon>Dikarya</taxon>
        <taxon>Basidiomycota</taxon>
        <taxon>Agaricomycotina</taxon>
        <taxon>Agaricomycetes</taxon>
        <taxon>Agaricomycetidae</taxon>
        <taxon>Agaricales</taxon>
        <taxon>Agaricineae</taxon>
        <taxon>Strophariaceae</taxon>
        <taxon>Psilocybe</taxon>
    </lineage>
</organism>
<evidence type="ECO:0000256" key="1">
    <source>
        <dbReference type="SAM" id="MobiDB-lite"/>
    </source>
</evidence>
<dbReference type="EMBL" id="JAACJJ010000030">
    <property type="protein sequence ID" value="KAF5318525.1"/>
    <property type="molecule type" value="Genomic_DNA"/>
</dbReference>
<dbReference type="Proteomes" id="UP000567179">
    <property type="component" value="Unassembled WGS sequence"/>
</dbReference>
<protein>
    <submittedName>
        <fullName evidence="2">Uncharacterized protein</fullName>
    </submittedName>
</protein>
<name>A0A8H5B8E8_9AGAR</name>
<dbReference type="OrthoDB" id="3055679at2759"/>
<evidence type="ECO:0000313" key="2">
    <source>
        <dbReference type="EMBL" id="KAF5318525.1"/>
    </source>
</evidence>
<reference evidence="2 3" key="1">
    <citation type="journal article" date="2020" name="ISME J.">
        <title>Uncovering the hidden diversity of litter-decomposition mechanisms in mushroom-forming fungi.</title>
        <authorList>
            <person name="Floudas D."/>
            <person name="Bentzer J."/>
            <person name="Ahren D."/>
            <person name="Johansson T."/>
            <person name="Persson P."/>
            <person name="Tunlid A."/>
        </authorList>
    </citation>
    <scope>NUCLEOTIDE SEQUENCE [LARGE SCALE GENOMIC DNA]</scope>
    <source>
        <strain evidence="2 3">CBS 101986</strain>
    </source>
</reference>
<sequence length="119" mass="12137">MASTGGLSRRRVAGGGGGGSSSPGFNDDEEDTGTRRAANASNSSSQSQSNGHAPARTHTPLGTGGAQHAGSAFEGGSKIAFDPRDLEMDGVEEARIGGRMPKLTIMEEVLLLGIKDKQP</sequence>
<feature type="region of interest" description="Disordered" evidence="1">
    <location>
        <begin position="1"/>
        <end position="85"/>
    </location>
</feature>
<keyword evidence="3" id="KW-1185">Reference proteome</keyword>
<feature type="compositionally biased region" description="Low complexity" evidence="1">
    <location>
        <begin position="37"/>
        <end position="50"/>
    </location>
</feature>
<dbReference type="AlphaFoldDB" id="A0A8H5B8E8"/>